<feature type="transmembrane region" description="Helical" evidence="5">
    <location>
        <begin position="399"/>
        <end position="419"/>
    </location>
</feature>
<organism evidence="6 7">
    <name type="scientific">Tistrella bauzanensis</name>
    <dbReference type="NCBI Taxonomy" id="657419"/>
    <lineage>
        <taxon>Bacteria</taxon>
        <taxon>Pseudomonadati</taxon>
        <taxon>Pseudomonadota</taxon>
        <taxon>Alphaproteobacteria</taxon>
        <taxon>Geminicoccales</taxon>
        <taxon>Geminicoccaceae</taxon>
        <taxon>Tistrella</taxon>
    </lineage>
</organism>
<feature type="transmembrane region" description="Helical" evidence="5">
    <location>
        <begin position="439"/>
        <end position="462"/>
    </location>
</feature>
<feature type="transmembrane region" description="Helical" evidence="5">
    <location>
        <begin position="323"/>
        <end position="347"/>
    </location>
</feature>
<comment type="subcellular location">
    <subcellularLocation>
        <location evidence="1">Membrane</location>
        <topology evidence="1">Multi-pass membrane protein</topology>
    </subcellularLocation>
</comment>
<dbReference type="EMBL" id="BMDZ01000043">
    <property type="protein sequence ID" value="GGB49740.1"/>
    <property type="molecule type" value="Genomic_DNA"/>
</dbReference>
<accession>A0ABQ1IUB7</accession>
<evidence type="ECO:0000256" key="3">
    <source>
        <dbReference type="ARBA" id="ARBA00022989"/>
    </source>
</evidence>
<feature type="transmembrane region" description="Helical" evidence="5">
    <location>
        <begin position="292"/>
        <end position="311"/>
    </location>
</feature>
<gene>
    <name evidence="6" type="ORF">GCM10011505_33520</name>
</gene>
<evidence type="ECO:0000256" key="5">
    <source>
        <dbReference type="SAM" id="Phobius"/>
    </source>
</evidence>
<dbReference type="Proteomes" id="UP000603352">
    <property type="component" value="Unassembled WGS sequence"/>
</dbReference>
<feature type="transmembrane region" description="Helical" evidence="5">
    <location>
        <begin position="129"/>
        <end position="148"/>
    </location>
</feature>
<feature type="transmembrane region" description="Helical" evidence="5">
    <location>
        <begin position="180"/>
        <end position="198"/>
    </location>
</feature>
<dbReference type="PANTHER" id="PTHR10283">
    <property type="entry name" value="SOLUTE CARRIER FAMILY 13 MEMBER"/>
    <property type="match status" value="1"/>
</dbReference>
<dbReference type="RefSeq" id="WP_188579922.1">
    <property type="nucleotide sequence ID" value="NZ_BMDZ01000043.1"/>
</dbReference>
<evidence type="ECO:0000256" key="4">
    <source>
        <dbReference type="ARBA" id="ARBA00023136"/>
    </source>
</evidence>
<keyword evidence="3 5" id="KW-1133">Transmembrane helix</keyword>
<evidence type="ECO:0000256" key="2">
    <source>
        <dbReference type="ARBA" id="ARBA00022692"/>
    </source>
</evidence>
<feature type="transmembrane region" description="Helical" evidence="5">
    <location>
        <begin position="154"/>
        <end position="173"/>
    </location>
</feature>
<evidence type="ECO:0000313" key="6">
    <source>
        <dbReference type="EMBL" id="GGB49740.1"/>
    </source>
</evidence>
<reference evidence="7" key="1">
    <citation type="journal article" date="2019" name="Int. J. Syst. Evol. Microbiol.">
        <title>The Global Catalogue of Microorganisms (GCM) 10K type strain sequencing project: providing services to taxonomists for standard genome sequencing and annotation.</title>
        <authorList>
            <consortium name="The Broad Institute Genomics Platform"/>
            <consortium name="The Broad Institute Genome Sequencing Center for Infectious Disease"/>
            <person name="Wu L."/>
            <person name="Ma J."/>
        </authorList>
    </citation>
    <scope>NUCLEOTIDE SEQUENCE [LARGE SCALE GENOMIC DNA]</scope>
    <source>
        <strain evidence="7">CGMCC 1.10188</strain>
    </source>
</reference>
<keyword evidence="2 5" id="KW-0812">Transmembrane</keyword>
<comment type="caution">
    <text evidence="6">The sequence shown here is derived from an EMBL/GenBank/DDBJ whole genome shotgun (WGS) entry which is preliminary data.</text>
</comment>
<evidence type="ECO:0000313" key="7">
    <source>
        <dbReference type="Proteomes" id="UP000603352"/>
    </source>
</evidence>
<sequence>MPAASARHPRLPAIIAGLLLIASLSVRALPELGLHPGGLTAEAATAAALVVATLGLWATGLLPEAVTALGFFTIAMLTGLAPPEVVFSGLTSSAFWLIFSGLVIGVAVRQSGLGAYIAGHLARRVGGTYRGALIGCLIFGLVMAFLMPSAMGRIVLILPVLAALGEHLGFTAGTRRHTGLMLAGVIGTFLPSFTILPANVPNNVMVGIIEAASGPVPTFSSYLVTNFPVLGLLKTVVLAGVLLALYGRDRVAMAGRPATPEPMTRAQRRLAGLLCLALCFWMTDALHHISPAWISMTVAVICLIPRSGFLPPRALQTLNMEPVFYAAGIIGLGALIVHAGLGGWLAGVLLDAAGLVPGEAIGNFARMSGLATAIAFATTLSGVPAVLTPLTSDLSAATGLSPAAILAAQVAGFSTVVLPYQAPPLMMAILIGPLPARDVARLCLITAAITILILWPLQALWLRLIGVI</sequence>
<evidence type="ECO:0000256" key="1">
    <source>
        <dbReference type="ARBA" id="ARBA00004141"/>
    </source>
</evidence>
<name>A0ABQ1IUB7_9PROT</name>
<feature type="transmembrane region" description="Helical" evidence="5">
    <location>
        <begin position="227"/>
        <end position="247"/>
    </location>
</feature>
<dbReference type="InterPro" id="IPR001898">
    <property type="entry name" value="SLC13A/DASS"/>
</dbReference>
<proteinExistence type="predicted"/>
<feature type="transmembrane region" description="Helical" evidence="5">
    <location>
        <begin position="367"/>
        <end position="387"/>
    </location>
</feature>
<keyword evidence="7" id="KW-1185">Reference proteome</keyword>
<protein>
    <submittedName>
        <fullName evidence="6">Citrate transporter</fullName>
    </submittedName>
</protein>
<feature type="transmembrane region" description="Helical" evidence="5">
    <location>
        <begin position="268"/>
        <end position="286"/>
    </location>
</feature>
<feature type="transmembrane region" description="Helical" evidence="5">
    <location>
        <begin position="65"/>
        <end position="82"/>
    </location>
</feature>
<feature type="transmembrane region" description="Helical" evidence="5">
    <location>
        <begin position="94"/>
        <end position="117"/>
    </location>
</feature>
<keyword evidence="4 5" id="KW-0472">Membrane</keyword>
<dbReference type="Pfam" id="PF00939">
    <property type="entry name" value="Na_sulph_symp"/>
    <property type="match status" value="1"/>
</dbReference>